<evidence type="ECO:0000313" key="3">
    <source>
        <dbReference type="Proteomes" id="UP000016721"/>
    </source>
</evidence>
<feature type="transmembrane region" description="Helical" evidence="1">
    <location>
        <begin position="7"/>
        <end position="24"/>
    </location>
</feature>
<reference evidence="2 3" key="1">
    <citation type="journal article" date="2013" name="Genome Announc.">
        <title>Draft Genome Sequence of the Hydrogen- and Ethanol-Producing Bacterium Clostridium intestinale Strain URNW.</title>
        <authorList>
            <person name="Lal S."/>
            <person name="Ramachandran U."/>
            <person name="Zhang X."/>
            <person name="Sparling R."/>
            <person name="Levin D.B."/>
        </authorList>
    </citation>
    <scope>NUCLEOTIDE SEQUENCE [LARGE SCALE GENOMIC DNA]</scope>
    <source>
        <strain evidence="2 3">URNW</strain>
    </source>
</reference>
<dbReference type="RefSeq" id="WP_021802614.1">
    <property type="nucleotide sequence ID" value="NZ_KI273145.1"/>
</dbReference>
<dbReference type="HOGENOM" id="CLU_2116732_0_0_9"/>
<evidence type="ECO:0000313" key="2">
    <source>
        <dbReference type="EMBL" id="ERK31060.1"/>
    </source>
</evidence>
<feature type="transmembrane region" description="Helical" evidence="1">
    <location>
        <begin position="60"/>
        <end position="78"/>
    </location>
</feature>
<comment type="caution">
    <text evidence="2">The sequence shown here is derived from an EMBL/GenBank/DDBJ whole genome shotgun (WGS) entry which is preliminary data.</text>
</comment>
<keyword evidence="1" id="KW-1133">Transmembrane helix</keyword>
<dbReference type="AlphaFoldDB" id="U2PX98"/>
<dbReference type="PATRIC" id="fig|1294142.3.peg.2717"/>
<accession>U2PX98</accession>
<dbReference type="Proteomes" id="UP000016721">
    <property type="component" value="Unassembled WGS sequence"/>
</dbReference>
<keyword evidence="3" id="KW-1185">Reference proteome</keyword>
<sequence length="113" mass="13052">MIKNKRDAIIQVIATVILIVAAYLPDDRYILKGAGLIVFLTASLKDKIEDRLTKGNRKDITILAIAFMIFCVVMVLPIRAFPLRFIGIFLYFIAMYKDNIKDSVQRFRKKDRI</sequence>
<dbReference type="STRING" id="1294142.CINTURNW_2627"/>
<organism evidence="2 3">
    <name type="scientific">Clostridium intestinale URNW</name>
    <dbReference type="NCBI Taxonomy" id="1294142"/>
    <lineage>
        <taxon>Bacteria</taxon>
        <taxon>Bacillati</taxon>
        <taxon>Bacillota</taxon>
        <taxon>Clostridia</taxon>
        <taxon>Eubacteriales</taxon>
        <taxon>Clostridiaceae</taxon>
        <taxon>Clostridium</taxon>
    </lineage>
</organism>
<keyword evidence="1" id="KW-0472">Membrane</keyword>
<dbReference type="EMBL" id="APJA01000012">
    <property type="protein sequence ID" value="ERK31060.1"/>
    <property type="molecule type" value="Genomic_DNA"/>
</dbReference>
<gene>
    <name evidence="2" type="ORF">CINTURNW_2627</name>
</gene>
<keyword evidence="1" id="KW-0812">Transmembrane</keyword>
<protein>
    <submittedName>
        <fullName evidence="2">Uncharacterized protein</fullName>
    </submittedName>
</protein>
<name>U2PX98_9CLOT</name>
<evidence type="ECO:0000256" key="1">
    <source>
        <dbReference type="SAM" id="Phobius"/>
    </source>
</evidence>
<proteinExistence type="predicted"/>